<reference evidence="1 2" key="1">
    <citation type="submission" date="2021-12" db="EMBL/GenBank/DDBJ databases">
        <title>Genome sequence of Acetobacter sicerae DmPark20a_162.</title>
        <authorList>
            <person name="Chaston J.M."/>
        </authorList>
    </citation>
    <scope>NUCLEOTIDE SEQUENCE [LARGE SCALE GENOMIC DNA]</scope>
    <source>
        <strain evidence="1 2">DmPark20a_162</strain>
    </source>
</reference>
<evidence type="ECO:0000313" key="1">
    <source>
        <dbReference type="EMBL" id="MCE0742906.1"/>
    </source>
</evidence>
<name>A0ABS8VSZ9_9PROT</name>
<dbReference type="EMBL" id="JAJSOJ010000011">
    <property type="protein sequence ID" value="MCE0742906.1"/>
    <property type="molecule type" value="Genomic_DNA"/>
</dbReference>
<evidence type="ECO:0000313" key="2">
    <source>
        <dbReference type="Proteomes" id="UP001521074"/>
    </source>
</evidence>
<dbReference type="Proteomes" id="UP001521074">
    <property type="component" value="Unassembled WGS sequence"/>
</dbReference>
<dbReference type="RefSeq" id="WP_232876430.1">
    <property type="nucleotide sequence ID" value="NZ_JAJSOJ010000011.1"/>
</dbReference>
<gene>
    <name evidence="1" type="ORF">LWC05_03240</name>
</gene>
<comment type="caution">
    <text evidence="1">The sequence shown here is derived from an EMBL/GenBank/DDBJ whole genome shotgun (WGS) entry which is preliminary data.</text>
</comment>
<protein>
    <submittedName>
        <fullName evidence="1">Uncharacterized protein</fullName>
    </submittedName>
</protein>
<proteinExistence type="predicted"/>
<sequence length="165" mass="18216">MLTRDLAETIAQHGLIPMESDNVLRRCNELRKTQSIPSKQIGRGITAAHDLTDQGAAMLCTMIYLDAAGFYLKSLSLVREPLLYAFGDTMGKITVALKSGKTVTLKLSYRSSNSYHAKIYVGETDLHPPSGEVGKLLETMTDEVLSIEIPIGRILQPLLHLMKED</sequence>
<organism evidence="1 2">
    <name type="scientific">Acetobacter sicerae</name>
    <dbReference type="NCBI Taxonomy" id="85325"/>
    <lineage>
        <taxon>Bacteria</taxon>
        <taxon>Pseudomonadati</taxon>
        <taxon>Pseudomonadota</taxon>
        <taxon>Alphaproteobacteria</taxon>
        <taxon>Acetobacterales</taxon>
        <taxon>Acetobacteraceae</taxon>
        <taxon>Acetobacter</taxon>
    </lineage>
</organism>
<accession>A0ABS8VSZ9</accession>
<keyword evidence="2" id="KW-1185">Reference proteome</keyword>